<keyword evidence="2" id="KW-1185">Reference proteome</keyword>
<protein>
    <submittedName>
        <fullName evidence="1">Uncharacterized protein</fullName>
    </submittedName>
</protein>
<accession>A0ABT7KL78</accession>
<dbReference type="RefSeq" id="WP_285882355.1">
    <property type="nucleotide sequence ID" value="NZ_JARFYN010000040.1"/>
</dbReference>
<sequence length="51" mass="5741">MKIIFFAALLFGLESLRELPDLDRWEDAGLLNHQALEEGAIAEIEGQVLED</sequence>
<dbReference type="Proteomes" id="UP001172630">
    <property type="component" value="Unassembled WGS sequence"/>
</dbReference>
<organism evidence="1 2">
    <name type="scientific">Rhizobium calliandrae</name>
    <dbReference type="NCBI Taxonomy" id="1312182"/>
    <lineage>
        <taxon>Bacteria</taxon>
        <taxon>Pseudomonadati</taxon>
        <taxon>Pseudomonadota</taxon>
        <taxon>Alphaproteobacteria</taxon>
        <taxon>Hyphomicrobiales</taxon>
        <taxon>Rhizobiaceae</taxon>
        <taxon>Rhizobium/Agrobacterium group</taxon>
        <taxon>Rhizobium</taxon>
    </lineage>
</organism>
<name>A0ABT7KL78_9HYPH</name>
<proteinExistence type="predicted"/>
<evidence type="ECO:0000313" key="1">
    <source>
        <dbReference type="EMBL" id="MDL2408887.1"/>
    </source>
</evidence>
<evidence type="ECO:0000313" key="2">
    <source>
        <dbReference type="Proteomes" id="UP001172630"/>
    </source>
</evidence>
<dbReference type="EMBL" id="JARFYN010000040">
    <property type="protein sequence ID" value="MDL2408887.1"/>
    <property type="molecule type" value="Genomic_DNA"/>
</dbReference>
<reference evidence="1" key="1">
    <citation type="submission" date="2023-06" db="EMBL/GenBank/DDBJ databases">
        <title>Phylogenetic Diversity of Rhizobium strains.</title>
        <authorList>
            <person name="Moura F.T."/>
            <person name="Helene L.C.F."/>
            <person name="Hungria M."/>
        </authorList>
    </citation>
    <scope>NUCLEOTIDE SEQUENCE</scope>
    <source>
        <strain evidence="1">CCGE524</strain>
    </source>
</reference>
<gene>
    <name evidence="1" type="ORF">PY650_25260</name>
</gene>
<comment type="caution">
    <text evidence="1">The sequence shown here is derived from an EMBL/GenBank/DDBJ whole genome shotgun (WGS) entry which is preliminary data.</text>
</comment>